<evidence type="ECO:0000313" key="2">
    <source>
        <dbReference type="EMBL" id="RFM24683.1"/>
    </source>
</evidence>
<dbReference type="Proteomes" id="UP000266389">
    <property type="component" value="Unassembled WGS sequence"/>
</dbReference>
<protein>
    <submittedName>
        <fullName evidence="2">Uncharacterized protein</fullName>
    </submittedName>
</protein>
<feature type="transmembrane region" description="Helical" evidence="1">
    <location>
        <begin position="40"/>
        <end position="63"/>
    </location>
</feature>
<keyword evidence="1" id="KW-0472">Membrane</keyword>
<evidence type="ECO:0000256" key="1">
    <source>
        <dbReference type="SAM" id="Phobius"/>
    </source>
</evidence>
<keyword evidence="1" id="KW-1133">Transmembrane helix</keyword>
<feature type="transmembrane region" description="Helical" evidence="1">
    <location>
        <begin position="75"/>
        <end position="93"/>
    </location>
</feature>
<evidence type="ECO:0000313" key="3">
    <source>
        <dbReference type="Proteomes" id="UP000266389"/>
    </source>
</evidence>
<sequence length="94" mass="10943">MTEFFASLYEFFGLLPFYSKDFADHLRGWAADCSGYTGTIWYNIIAITMTGVTALGYALMYHIIDSPKWNKKQHWWIVALVIIALNWFIAFNSF</sequence>
<reference evidence="2 3" key="1">
    <citation type="journal article" date="2011" name="ISME J.">
        <title>Community ecology of hot spring cyanobacterial mats: predominant populations and their functional potential.</title>
        <authorList>
            <person name="Klatt C.G."/>
            <person name="Wood J.M."/>
            <person name="Rusch D.B."/>
            <person name="Bateson M.M."/>
            <person name="Hamamura N."/>
            <person name="Heidelberg J.F."/>
            <person name="Grossman A.R."/>
            <person name="Bhaya D."/>
            <person name="Cohan F.M."/>
            <person name="Kuhl M."/>
            <person name="Bryant D.A."/>
            <person name="Ward D.M."/>
        </authorList>
    </citation>
    <scope>NUCLEOTIDE SEQUENCE [LARGE SCALE GENOMIC DNA]</scope>
    <source>
        <strain evidence="2">OS</strain>
    </source>
</reference>
<proteinExistence type="predicted"/>
<keyword evidence="1" id="KW-0812">Transmembrane</keyword>
<gene>
    <name evidence="2" type="ORF">D0433_04620</name>
</gene>
<name>A0A395M1L6_9BACT</name>
<dbReference type="AlphaFoldDB" id="A0A395M1L6"/>
<accession>A0A395M1L6</accession>
<organism evidence="2 3">
    <name type="scientific">Candidatus Thermochlorobacter aerophilus</name>
    <dbReference type="NCBI Taxonomy" id="1868324"/>
    <lineage>
        <taxon>Bacteria</taxon>
        <taxon>Pseudomonadati</taxon>
        <taxon>Chlorobiota</taxon>
        <taxon>Chlorobiia</taxon>
        <taxon>Chlorobiales</taxon>
        <taxon>Candidatus Thermochlorobacteriaceae</taxon>
        <taxon>Candidatus Thermochlorobacter</taxon>
    </lineage>
</organism>
<dbReference type="EMBL" id="PHFL01000030">
    <property type="protein sequence ID" value="RFM24683.1"/>
    <property type="molecule type" value="Genomic_DNA"/>
</dbReference>
<comment type="caution">
    <text evidence="2">The sequence shown here is derived from an EMBL/GenBank/DDBJ whole genome shotgun (WGS) entry which is preliminary data.</text>
</comment>